<sequence length="136" mass="15814">MENGHQTQPMLCLTMCAYRREGMDEEDYRKYMTDVHAPLVKNLMVKHGIDKYSMTHTPLVTRALMGKLFDLQFANVADYDCIVQIQFRDVEQFVALKSDPEYKKTIFADHEKFADTKRSKMTIGWVTDILRDGALV</sequence>
<reference evidence="3 4" key="1">
    <citation type="submission" date="2016-05" db="EMBL/GenBank/DDBJ databases">
        <title>A degradative enzymes factory behind the ericoid mycorrhizal symbiosis.</title>
        <authorList>
            <consortium name="DOE Joint Genome Institute"/>
            <person name="Martino E."/>
            <person name="Morin E."/>
            <person name="Grelet G."/>
            <person name="Kuo A."/>
            <person name="Kohler A."/>
            <person name="Daghino S."/>
            <person name="Barry K."/>
            <person name="Choi C."/>
            <person name="Cichocki N."/>
            <person name="Clum A."/>
            <person name="Copeland A."/>
            <person name="Hainaut M."/>
            <person name="Haridas S."/>
            <person name="Labutti K."/>
            <person name="Lindquist E."/>
            <person name="Lipzen A."/>
            <person name="Khouja H.-R."/>
            <person name="Murat C."/>
            <person name="Ohm R."/>
            <person name="Olson A."/>
            <person name="Spatafora J."/>
            <person name="Veneault-Fourrey C."/>
            <person name="Henrissat B."/>
            <person name="Grigoriev I."/>
            <person name="Martin F."/>
            <person name="Perotto S."/>
        </authorList>
    </citation>
    <scope>NUCLEOTIDE SEQUENCE [LARGE SCALE GENOMIC DNA]</scope>
    <source>
        <strain evidence="3 4">UAMH 7357</strain>
    </source>
</reference>
<evidence type="ECO:0000259" key="2">
    <source>
        <dbReference type="Pfam" id="PF07110"/>
    </source>
</evidence>
<dbReference type="Pfam" id="PF07110">
    <property type="entry name" value="EthD"/>
    <property type="match status" value="1"/>
</dbReference>
<dbReference type="InterPro" id="IPR011008">
    <property type="entry name" value="Dimeric_a/b-barrel"/>
</dbReference>
<organism evidence="3 4">
    <name type="scientific">Hyaloscypha hepaticicola</name>
    <dbReference type="NCBI Taxonomy" id="2082293"/>
    <lineage>
        <taxon>Eukaryota</taxon>
        <taxon>Fungi</taxon>
        <taxon>Dikarya</taxon>
        <taxon>Ascomycota</taxon>
        <taxon>Pezizomycotina</taxon>
        <taxon>Leotiomycetes</taxon>
        <taxon>Helotiales</taxon>
        <taxon>Hyaloscyphaceae</taxon>
        <taxon>Hyaloscypha</taxon>
    </lineage>
</organism>
<proteinExistence type="inferred from homology"/>
<evidence type="ECO:0000313" key="4">
    <source>
        <dbReference type="Proteomes" id="UP000235672"/>
    </source>
</evidence>
<dbReference type="GO" id="GO:0016491">
    <property type="term" value="F:oxidoreductase activity"/>
    <property type="evidence" value="ECO:0007669"/>
    <property type="project" value="InterPro"/>
</dbReference>
<name>A0A2J6PTA2_9HELO</name>
<dbReference type="AlphaFoldDB" id="A0A2J6PTA2"/>
<feature type="domain" description="EthD" evidence="2">
    <location>
        <begin position="20"/>
        <end position="116"/>
    </location>
</feature>
<dbReference type="Gene3D" id="3.30.70.100">
    <property type="match status" value="1"/>
</dbReference>
<dbReference type="STRING" id="1745343.A0A2J6PTA2"/>
<dbReference type="OrthoDB" id="3454835at2759"/>
<dbReference type="EMBL" id="KZ613500">
    <property type="protein sequence ID" value="PMD17253.1"/>
    <property type="molecule type" value="Genomic_DNA"/>
</dbReference>
<keyword evidence="4" id="KW-1185">Reference proteome</keyword>
<dbReference type="InterPro" id="IPR009799">
    <property type="entry name" value="EthD_dom"/>
</dbReference>
<dbReference type="SUPFAM" id="SSF54909">
    <property type="entry name" value="Dimeric alpha+beta barrel"/>
    <property type="match status" value="1"/>
</dbReference>
<gene>
    <name evidence="3" type="ORF">NA56DRAFT_691909</name>
</gene>
<comment type="similarity">
    <text evidence="1">Belongs to the tpcK family.</text>
</comment>
<dbReference type="Proteomes" id="UP000235672">
    <property type="component" value="Unassembled WGS sequence"/>
</dbReference>
<protein>
    <recommendedName>
        <fullName evidence="2">EthD domain-containing protein</fullName>
    </recommendedName>
</protein>
<evidence type="ECO:0000313" key="3">
    <source>
        <dbReference type="EMBL" id="PMD17253.1"/>
    </source>
</evidence>
<evidence type="ECO:0000256" key="1">
    <source>
        <dbReference type="ARBA" id="ARBA00005986"/>
    </source>
</evidence>
<accession>A0A2J6PTA2</accession>